<dbReference type="PANTHER" id="PTHR45817">
    <property type="entry name" value="LYSYL OXIDASE-LIKE-RELATED"/>
    <property type="match status" value="1"/>
</dbReference>
<dbReference type="Gene3D" id="3.10.250.10">
    <property type="entry name" value="SRCR-like domain"/>
    <property type="match status" value="4"/>
</dbReference>
<keyword evidence="7 9" id="KW-1015">Disulfide bond</keyword>
<feature type="disulfide bond" evidence="9">
    <location>
        <begin position="379"/>
        <end position="389"/>
    </location>
</feature>
<keyword evidence="14" id="KW-1185">Reference proteome</keyword>
<dbReference type="GO" id="GO:0005615">
    <property type="term" value="C:extracellular space"/>
    <property type="evidence" value="ECO:0007669"/>
    <property type="project" value="TreeGrafter"/>
</dbReference>
<dbReference type="GO" id="GO:0030199">
    <property type="term" value="P:collagen fibril organization"/>
    <property type="evidence" value="ECO:0007669"/>
    <property type="project" value="TreeGrafter"/>
</dbReference>
<evidence type="ECO:0000256" key="3">
    <source>
        <dbReference type="ARBA" id="ARBA00022729"/>
    </source>
</evidence>
<evidence type="ECO:0000256" key="7">
    <source>
        <dbReference type="ARBA" id="ARBA00023157"/>
    </source>
</evidence>
<dbReference type="AlphaFoldDB" id="A0AA35RSL9"/>
<evidence type="ECO:0000256" key="8">
    <source>
        <dbReference type="ARBA" id="ARBA00023180"/>
    </source>
</evidence>
<evidence type="ECO:0000256" key="9">
    <source>
        <dbReference type="PROSITE-ProRule" id="PRU00196"/>
    </source>
</evidence>
<feature type="disulfide bond" evidence="9">
    <location>
        <begin position="58"/>
        <end position="68"/>
    </location>
</feature>
<proteinExistence type="predicted"/>
<dbReference type="SMART" id="SM00202">
    <property type="entry name" value="SR"/>
    <property type="match status" value="4"/>
</dbReference>
<dbReference type="GO" id="GO:0004720">
    <property type="term" value="F:protein-lysine 6-oxidase activity"/>
    <property type="evidence" value="ECO:0007669"/>
    <property type="project" value="TreeGrafter"/>
</dbReference>
<dbReference type="EMBL" id="CASHTH010001461">
    <property type="protein sequence ID" value="CAI8015587.1"/>
    <property type="molecule type" value="Genomic_DNA"/>
</dbReference>
<accession>A0AA35RSL9</accession>
<feature type="domain" description="SRCR" evidence="12">
    <location>
        <begin position="310"/>
        <end position="409"/>
    </location>
</feature>
<dbReference type="InterPro" id="IPR036772">
    <property type="entry name" value="SRCR-like_dom_sf"/>
</dbReference>
<keyword evidence="8" id="KW-0325">Glycoprotein</keyword>
<dbReference type="InterPro" id="IPR001190">
    <property type="entry name" value="SRCR"/>
</dbReference>
<evidence type="ECO:0000256" key="11">
    <source>
        <dbReference type="SAM" id="Phobius"/>
    </source>
</evidence>
<protein>
    <submittedName>
        <fullName evidence="13">Neurotrypsin</fullName>
    </submittedName>
</protein>
<evidence type="ECO:0000259" key="12">
    <source>
        <dbReference type="PROSITE" id="PS50287"/>
    </source>
</evidence>
<feature type="domain" description="SRCR" evidence="12">
    <location>
        <begin position="1"/>
        <end position="89"/>
    </location>
</feature>
<evidence type="ECO:0000256" key="2">
    <source>
        <dbReference type="ARBA" id="ARBA00022692"/>
    </source>
</evidence>
<evidence type="ECO:0000256" key="4">
    <source>
        <dbReference type="ARBA" id="ARBA00022737"/>
    </source>
</evidence>
<keyword evidence="5 11" id="KW-1133">Transmembrane helix</keyword>
<sequence>MCNPRSMWGTVCGNQWTEANSRVVCSSLGYSVEEGTYQVSSTFKKTPTVPIAVDFVKCQGSENSLKDCVHFSHSYSECGHSDDVGVRCQADDCIDGDVRLFEYLGRYDYEKRQYVLVCINKRWGPICSNNRQGNSKTLCNQFGYNGGYGGEGLISMPVQNITLQCSGDESRISDCPFDNSIPSSCYSHISIDCKNAYCTDGQVRLVDGATDVEGRVEICFSRRWGTISGDGWTQAESTVVCNDLGYEATGNDYSVRPATNSMPVFIKTVRCTGREMSLLECSFRRNLTHSVHLEDVGVKCKKSECDDGDLRLVGGDSENDGLLQVCFSGRWGTVNRDGWTDVDTHVACRQLGFNNAGQYSANAVRNTLSTPIYMDNIGCHGTEARLTDCAYHRDTSEDSHSGDIWIDCSSSSNSANNIESDNNTATDSGDNVTGLIVALVAFVGLVLLSIAFVGYILWSKRLHKKMRVYYRNSAQGKGEGNVKIPDEPDSKDYEIPKCTTTTQDAHYASLSSSPPTKPSGIYEPLKLSTLERESCYAAPQKVTGGYGGVKGKKPPPPLRH</sequence>
<evidence type="ECO:0000313" key="13">
    <source>
        <dbReference type="EMBL" id="CAI8015587.1"/>
    </source>
</evidence>
<comment type="caution">
    <text evidence="13">The sequence shown here is derived from an EMBL/GenBank/DDBJ whole genome shotgun (WGS) entry which is preliminary data.</text>
</comment>
<feature type="disulfide bond" evidence="9">
    <location>
        <begin position="165"/>
        <end position="175"/>
    </location>
</feature>
<dbReference type="Proteomes" id="UP001174909">
    <property type="component" value="Unassembled WGS sequence"/>
</dbReference>
<dbReference type="SUPFAM" id="SSF56487">
    <property type="entry name" value="SRCR-like"/>
    <property type="match status" value="4"/>
</dbReference>
<evidence type="ECO:0000256" key="5">
    <source>
        <dbReference type="ARBA" id="ARBA00022989"/>
    </source>
</evidence>
<feature type="compositionally biased region" description="Polar residues" evidence="10">
    <location>
        <begin position="504"/>
        <end position="514"/>
    </location>
</feature>
<dbReference type="GO" id="GO:0016020">
    <property type="term" value="C:membrane"/>
    <property type="evidence" value="ECO:0007669"/>
    <property type="project" value="UniProtKB-SubCell"/>
</dbReference>
<evidence type="ECO:0000313" key="14">
    <source>
        <dbReference type="Proteomes" id="UP001174909"/>
    </source>
</evidence>
<organism evidence="13 14">
    <name type="scientific">Geodia barretti</name>
    <name type="common">Barrett's horny sponge</name>
    <dbReference type="NCBI Taxonomy" id="519541"/>
    <lineage>
        <taxon>Eukaryota</taxon>
        <taxon>Metazoa</taxon>
        <taxon>Porifera</taxon>
        <taxon>Demospongiae</taxon>
        <taxon>Heteroscleromorpha</taxon>
        <taxon>Tetractinellida</taxon>
        <taxon>Astrophorina</taxon>
        <taxon>Geodiidae</taxon>
        <taxon>Geodia</taxon>
    </lineage>
</organism>
<dbReference type="PANTHER" id="PTHR45817:SF4">
    <property type="entry name" value="LYSYL OXIDASE-LIKE-RELATED"/>
    <property type="match status" value="1"/>
</dbReference>
<gene>
    <name evidence="13" type="ORF">GBAR_LOCUS9633</name>
</gene>
<name>A0AA35RSL9_GEOBA</name>
<dbReference type="InterPro" id="IPR050912">
    <property type="entry name" value="LOX-like_protein"/>
</dbReference>
<keyword evidence="3" id="KW-0732">Signal</keyword>
<keyword evidence="6 11" id="KW-0472">Membrane</keyword>
<keyword evidence="4" id="KW-0677">Repeat</keyword>
<keyword evidence="2 11" id="KW-0812">Transmembrane</keyword>
<reference evidence="13" key="1">
    <citation type="submission" date="2023-03" db="EMBL/GenBank/DDBJ databases">
        <authorList>
            <person name="Steffen K."/>
            <person name="Cardenas P."/>
        </authorList>
    </citation>
    <scope>NUCLEOTIDE SEQUENCE</scope>
</reference>
<dbReference type="PRINTS" id="PR00258">
    <property type="entry name" value="SPERACTRCPTR"/>
</dbReference>
<feature type="compositionally biased region" description="Basic residues" evidence="10">
    <location>
        <begin position="550"/>
        <end position="560"/>
    </location>
</feature>
<comment type="caution">
    <text evidence="9">Lacks conserved residue(s) required for the propagation of feature annotation.</text>
</comment>
<feature type="transmembrane region" description="Helical" evidence="11">
    <location>
        <begin position="435"/>
        <end position="458"/>
    </location>
</feature>
<dbReference type="Pfam" id="PF00530">
    <property type="entry name" value="SRCR"/>
    <property type="match status" value="3"/>
</dbReference>
<evidence type="ECO:0000256" key="6">
    <source>
        <dbReference type="ARBA" id="ARBA00023136"/>
    </source>
</evidence>
<feature type="domain" description="SRCR" evidence="12">
    <location>
        <begin position="203"/>
        <end position="301"/>
    </location>
</feature>
<evidence type="ECO:0000256" key="10">
    <source>
        <dbReference type="SAM" id="MobiDB-lite"/>
    </source>
</evidence>
<feature type="domain" description="SRCR" evidence="12">
    <location>
        <begin position="98"/>
        <end position="199"/>
    </location>
</feature>
<evidence type="ECO:0000256" key="1">
    <source>
        <dbReference type="ARBA" id="ARBA00004167"/>
    </source>
</evidence>
<comment type="subcellular location">
    <subcellularLocation>
        <location evidence="1">Membrane</location>
        <topology evidence="1">Single-pass membrane protein</topology>
    </subcellularLocation>
</comment>
<feature type="region of interest" description="Disordered" evidence="10">
    <location>
        <begin position="540"/>
        <end position="560"/>
    </location>
</feature>
<feature type="region of interest" description="Disordered" evidence="10">
    <location>
        <begin position="504"/>
        <end position="523"/>
    </location>
</feature>
<dbReference type="FunFam" id="3.10.250.10:FF:000016">
    <property type="entry name" value="Scavenger receptor cysteine-rich protein type 12"/>
    <property type="match status" value="3"/>
</dbReference>
<feature type="disulfide bond" evidence="9">
    <location>
        <begin position="271"/>
        <end position="281"/>
    </location>
</feature>
<dbReference type="PROSITE" id="PS50287">
    <property type="entry name" value="SRCR_2"/>
    <property type="match status" value="4"/>
</dbReference>